<dbReference type="InterPro" id="IPR012318">
    <property type="entry name" value="HTH_CRP"/>
</dbReference>
<dbReference type="RefSeq" id="WP_344222210.1">
    <property type="nucleotide sequence ID" value="NZ_BAAAOS010000064.1"/>
</dbReference>
<dbReference type="InterPro" id="IPR036388">
    <property type="entry name" value="WH-like_DNA-bd_sf"/>
</dbReference>
<dbReference type="InterPro" id="IPR022687">
    <property type="entry name" value="HTH_DTXR"/>
</dbReference>
<gene>
    <name evidence="2" type="ORF">GCM10009789_82300</name>
</gene>
<reference evidence="2 3" key="1">
    <citation type="journal article" date="2019" name="Int. J. Syst. Evol. Microbiol.">
        <title>The Global Catalogue of Microorganisms (GCM) 10K type strain sequencing project: providing services to taxonomists for standard genome sequencing and annotation.</title>
        <authorList>
            <consortium name="The Broad Institute Genomics Platform"/>
            <consortium name="The Broad Institute Genome Sequencing Center for Infectious Disease"/>
            <person name="Wu L."/>
            <person name="Ma J."/>
        </authorList>
    </citation>
    <scope>NUCLEOTIDE SEQUENCE [LARGE SCALE GENOMIC DNA]</scope>
    <source>
        <strain evidence="2 3">JCM 14969</strain>
    </source>
</reference>
<evidence type="ECO:0000313" key="2">
    <source>
        <dbReference type="EMBL" id="GAA1615760.1"/>
    </source>
</evidence>
<dbReference type="PANTHER" id="PTHR43132">
    <property type="entry name" value="ARSENICAL RESISTANCE OPERON REPRESSOR ARSR-RELATED"/>
    <property type="match status" value="1"/>
</dbReference>
<dbReference type="Gene3D" id="1.10.10.10">
    <property type="entry name" value="Winged helix-like DNA-binding domain superfamily/Winged helix DNA-binding domain"/>
    <property type="match status" value="1"/>
</dbReference>
<dbReference type="Pfam" id="PF01325">
    <property type="entry name" value="Fe_dep_repress"/>
    <property type="match status" value="1"/>
</dbReference>
<sequence length="310" mass="33280">MTFPSEPSPLWQAALAARALVGRQRSPELHRWQRAARSRLRPPTLPLLMLITPDGKFPDFLTPFTTSGLEPAIDELIDTSADVLRDELEPWLPADTHPFLHGLAAGTAKSRRALGTAIRTFHQGVLGPDAVEVAGRHSADLALVSQTLLSTGTSELLATLHPTISWADTTLTVRGTNDYELHLAGRGLALQPSPFTTNCMLHNVPGHRPILIYPGAQLSSGCPHTTADSLIDLVGRTRATVIRGLVVPATTTQLARRLGISPASASEHCTILRSAGLISTHRDRGSALHSLTPLARQLLSRPAVRQSAAE</sequence>
<dbReference type="InterPro" id="IPR051011">
    <property type="entry name" value="Metal_resp_trans_reg"/>
</dbReference>
<keyword evidence="3" id="KW-1185">Reference proteome</keyword>
<dbReference type="SMART" id="SM00419">
    <property type="entry name" value="HTH_CRP"/>
    <property type="match status" value="1"/>
</dbReference>
<dbReference type="EMBL" id="BAAAOS010000064">
    <property type="protein sequence ID" value="GAA1615760.1"/>
    <property type="molecule type" value="Genomic_DNA"/>
</dbReference>
<comment type="caution">
    <text evidence="2">The sequence shown here is derived from an EMBL/GenBank/DDBJ whole genome shotgun (WGS) entry which is preliminary data.</text>
</comment>
<name>A0ABN2ERV7_9ACTN</name>
<organism evidence="2 3">
    <name type="scientific">Kribbella sancticallisti</name>
    <dbReference type="NCBI Taxonomy" id="460087"/>
    <lineage>
        <taxon>Bacteria</taxon>
        <taxon>Bacillati</taxon>
        <taxon>Actinomycetota</taxon>
        <taxon>Actinomycetes</taxon>
        <taxon>Propionibacteriales</taxon>
        <taxon>Kribbellaceae</taxon>
        <taxon>Kribbella</taxon>
    </lineage>
</organism>
<accession>A0ABN2ERV7</accession>
<dbReference type="CDD" id="cd00090">
    <property type="entry name" value="HTH_ARSR"/>
    <property type="match status" value="1"/>
</dbReference>
<dbReference type="InterPro" id="IPR011991">
    <property type="entry name" value="ArsR-like_HTH"/>
</dbReference>
<dbReference type="Proteomes" id="UP001500393">
    <property type="component" value="Unassembled WGS sequence"/>
</dbReference>
<protein>
    <submittedName>
        <fullName evidence="2">Winged helix-turn-helix domain-containing protein</fullName>
    </submittedName>
</protein>
<dbReference type="InterPro" id="IPR036390">
    <property type="entry name" value="WH_DNA-bd_sf"/>
</dbReference>
<proteinExistence type="predicted"/>
<feature type="domain" description="HTH crp-type" evidence="1">
    <location>
        <begin position="241"/>
        <end position="290"/>
    </location>
</feature>
<dbReference type="SUPFAM" id="SSF46785">
    <property type="entry name" value="Winged helix' DNA-binding domain"/>
    <property type="match status" value="1"/>
</dbReference>
<evidence type="ECO:0000313" key="3">
    <source>
        <dbReference type="Proteomes" id="UP001500393"/>
    </source>
</evidence>
<evidence type="ECO:0000259" key="1">
    <source>
        <dbReference type="SMART" id="SM00419"/>
    </source>
</evidence>
<dbReference type="PANTHER" id="PTHR43132:SF8">
    <property type="entry name" value="HTH-TYPE TRANSCRIPTIONAL REGULATOR KMTR"/>
    <property type="match status" value="1"/>
</dbReference>